<reference evidence="1 2" key="1">
    <citation type="submission" date="2015-04" db="EMBL/GenBank/DDBJ databases">
        <title>Taxonomic description and genome sequence of Salinicoccus sediminis sp. nov., a novel hyper halotolerant bacterium isolated from marine sediment.</title>
        <authorList>
            <person name="Mathan Kumar R."/>
            <person name="Kaur G."/>
            <person name="Kumar N."/>
            <person name="Kumar A."/>
            <person name="Singh N.K."/>
            <person name="Kaur N."/>
            <person name="Mayilraj S."/>
        </authorList>
    </citation>
    <scope>NUCLEOTIDE SEQUENCE [LARGE SCALE GENOMIC DNA]</scope>
    <source>
        <strain evidence="1 2">SV-16</strain>
    </source>
</reference>
<keyword evidence="2" id="KW-1185">Reference proteome</keyword>
<dbReference type="PATRIC" id="fig|1432562.3.peg.2020"/>
<dbReference type="OrthoDB" id="2462219at2"/>
<comment type="caution">
    <text evidence="1">The sequence shown here is derived from an EMBL/GenBank/DDBJ whole genome shotgun (WGS) entry which is preliminary data.</text>
</comment>
<organism evidence="1 2">
    <name type="scientific">Salinicoccus sediminis</name>
    <dbReference type="NCBI Taxonomy" id="1432562"/>
    <lineage>
        <taxon>Bacteria</taxon>
        <taxon>Bacillati</taxon>
        <taxon>Bacillota</taxon>
        <taxon>Bacilli</taxon>
        <taxon>Bacillales</taxon>
        <taxon>Staphylococcaceae</taxon>
        <taxon>Salinicoccus</taxon>
    </lineage>
</organism>
<accession>A0A0M2SJX3</accession>
<dbReference type="Proteomes" id="UP000034287">
    <property type="component" value="Unassembled WGS sequence"/>
</dbReference>
<gene>
    <name evidence="1" type="ORF">WN59_10185</name>
</gene>
<protein>
    <recommendedName>
        <fullName evidence="3">Asparagine synthetase domain-containing protein</fullName>
    </recommendedName>
</protein>
<dbReference type="RefSeq" id="WP_046516794.1">
    <property type="nucleotide sequence ID" value="NZ_LAYZ01000024.1"/>
</dbReference>
<evidence type="ECO:0008006" key="3">
    <source>
        <dbReference type="Google" id="ProtNLM"/>
    </source>
</evidence>
<proteinExistence type="predicted"/>
<dbReference type="AlphaFoldDB" id="A0A0M2SJX3"/>
<dbReference type="STRING" id="1432562.WN59_10185"/>
<evidence type="ECO:0000313" key="2">
    <source>
        <dbReference type="Proteomes" id="UP000034287"/>
    </source>
</evidence>
<name>A0A0M2SJX3_9STAP</name>
<sequence length="485" mass="58307">MDRSYLSNPFSLTKKEFENKSLLDDSMSLNHAYFYYNDETKYKIFEKNGVKLILIGYILDIRDSLQTSDSITKSLLDLYSKNNNLFYENLSYLNGRFVLIFDSEDDTCVYSDATVLRPLFYWENDIVSSHEIIIREAVLEELNIELEISSFEMKNFLDYSNTNSIYKFNPNLYFSFKNQEFIRYYPKDNFGNQTLEKVLENTEDYFLPQVEWLDKNFSTIQQSLTGGFDAKLSLAINKPILSKLNFFTYMYRFNEDDPYDELSQFKKIYYKDKYIVDQLIYNFNLRHKYLFFGDYKMPKEYHEKISSHVSSHHSYILSYLTHEEFPKGSIHVKSTLYELAKQPYTGHAEMKIEDNWMIRAIKHWAPKEIREDESTLNDMYQAYFRRNKLQEVIDKGHNLPMIIYWEYRMGNWHGSLTQETDTVMETFIFINNRYMIDQLLTLKLEDKKEKKYLTELVKRFWPALNYFVSNSFDTLEDKLEETKNI</sequence>
<dbReference type="EMBL" id="LAYZ01000024">
    <property type="protein sequence ID" value="KKK33961.1"/>
    <property type="molecule type" value="Genomic_DNA"/>
</dbReference>
<evidence type="ECO:0000313" key="1">
    <source>
        <dbReference type="EMBL" id="KKK33961.1"/>
    </source>
</evidence>